<dbReference type="CDD" id="cd01852">
    <property type="entry name" value="AIG1"/>
    <property type="match status" value="7"/>
</dbReference>
<feature type="region of interest" description="Disordered" evidence="5">
    <location>
        <begin position="1747"/>
        <end position="1818"/>
    </location>
</feature>
<dbReference type="InterPro" id="IPR027417">
    <property type="entry name" value="P-loop_NTPase"/>
</dbReference>
<feature type="domain" description="AIG1-type G" evidence="6">
    <location>
        <begin position="976"/>
        <end position="1175"/>
    </location>
</feature>
<keyword evidence="7" id="KW-1185">Reference proteome</keyword>
<keyword evidence="3" id="KW-0342">GTP-binding</keyword>
<feature type="region of interest" description="Disordered" evidence="5">
    <location>
        <begin position="1184"/>
        <end position="1204"/>
    </location>
</feature>
<feature type="domain" description="AIG1-type G" evidence="6">
    <location>
        <begin position="741"/>
        <end position="940"/>
    </location>
</feature>
<feature type="domain" description="AIG1-type G" evidence="6">
    <location>
        <begin position="271"/>
        <end position="470"/>
    </location>
</feature>
<dbReference type="GeneID" id="113066682"/>
<dbReference type="PROSITE" id="PS51720">
    <property type="entry name" value="G_AIG1"/>
    <property type="match status" value="7"/>
</dbReference>
<evidence type="ECO:0000256" key="1">
    <source>
        <dbReference type="ARBA" id="ARBA00008535"/>
    </source>
</evidence>
<evidence type="ECO:0000256" key="4">
    <source>
        <dbReference type="SAM" id="Coils"/>
    </source>
</evidence>
<dbReference type="Proteomes" id="UP000515129">
    <property type="component" value="Chromosome 50"/>
</dbReference>
<gene>
    <name evidence="8" type="primary">LOC113066682</name>
</gene>
<feature type="domain" description="AIG1-type G" evidence="6">
    <location>
        <begin position="36"/>
        <end position="235"/>
    </location>
</feature>
<dbReference type="RefSeq" id="XP_026094419.1">
    <property type="nucleotide sequence ID" value="XM_026238634.1"/>
</dbReference>
<feature type="compositionally biased region" description="Basic and acidic residues" evidence="5">
    <location>
        <begin position="1"/>
        <end position="13"/>
    </location>
</feature>
<feature type="region of interest" description="Disordered" evidence="5">
    <location>
        <begin position="1418"/>
        <end position="1439"/>
    </location>
</feature>
<feature type="region of interest" description="Disordered" evidence="5">
    <location>
        <begin position="1"/>
        <end position="30"/>
    </location>
</feature>
<reference evidence="8" key="1">
    <citation type="submission" date="2025-08" db="UniProtKB">
        <authorList>
            <consortium name="RefSeq"/>
        </authorList>
    </citation>
    <scope>IDENTIFICATION</scope>
    <source>
        <strain evidence="8">Wakin</strain>
        <tissue evidence="8">Muscle</tissue>
    </source>
</reference>
<dbReference type="SUPFAM" id="SSF52540">
    <property type="entry name" value="P-loop containing nucleoside triphosphate hydrolases"/>
    <property type="match status" value="7"/>
</dbReference>
<evidence type="ECO:0000256" key="2">
    <source>
        <dbReference type="ARBA" id="ARBA00022741"/>
    </source>
</evidence>
<dbReference type="PANTHER" id="PTHR10903">
    <property type="entry name" value="GTPASE, IMAP FAMILY MEMBER-RELATED"/>
    <property type="match status" value="1"/>
</dbReference>
<sequence length="1818" mass="209342">MKERRREAEERAKERMKRMKKQRDDIRSQMSDAQHLSELRIVLMGSRRAGKSSAGNSILSREEFDLKRSAQCVRRHGEVADRHITVIEAPGWWRNYTVEDSPELLKQEIVFSVSLCPPGPHAVLLIIRVDYMFKETEREVLQGHLDLLGERVWSHTIVLFTHGDSLSDTSIEQYIESEGQDLQRLLDKCGNRYHVLNNQNRSDDTQIKELLEKIEETVAQNNGCHFEIDRKILQKMKERRRAEEERAKERMKRMKKQRDVIRSQMSDAQHLSELRIVLMGYRDAGKSSAGNSILGREDFDLKTSGQCVRRHGEVADRHITVIESPGWWRNYTVEESPELLKQEIVFSVSLCPPGPHAVLLIIRVDTRFKETERKAVQGHLDLLGERVWSHTIVLFTRGDSLSDTSIEQYIESEGQDLQRLLDKCGNRYHVLNNQNRSDDTQIKELLEKIEETVAQNNCCHFEIDRKILQEMKERRRAAEERAKERMKRMKKQIDVIRSQMSDAQHLSELRIVLMGYRAAGKSSAGNSILSREEFDLKTSAQCVRRHGEVADRHITVIEAPGWWRNNTVEKSPELLKQEIVFSVSLCPPGPHAVLLIIRVDNRFKETERKAVQGHLDLLGERVWSHTIVLFTHGDSLSDTSIEQYIESEGHDLQLLLDKCGNRYHVLNNQNRSDDTQIKELLQKIEETVALNNGCHFEIDRKILQEMKDRKIAEEERAKERMKRMKKQRDDIRSQMSDAQHLSELRIVLIGYRAAGKSSAGNSILGRDEFDLKRSAQCVRRHGEVADRHITVIEAPGWWRNYTVEESSELLKQEIVFSVSLCPPGPHAVLLIIPVDTRFKETERKEVQGHLDLLGERVWSHTIVLFTCVDSLLDTSIEQYIESEGQDLQRLLDKCGNRYHVLNNQNRSEDTQIKELLQKIEETVAQNNGCHFEIDRKILQKMRERRRAAEERAKERMKRLKKQRDDIRPQMSDAQHLSELRIVLMGSRAAGKSSAGNSILGREEFDLKRSAQCVRRHGEVADRHITVIEAPGWWWNYTVEESPELLKQEIVFSVSLCPPGPHAVLLIIPVDTRFKETDRKALQGHLDLLSERVWSHTIVLFTHGDSLSDTSIEQHIESEGQDLQRLLDKCGNRYHVLNNQNRSDDTQIKELLQKIEETVAQNNACHFEIDRKILQKMRERRRAAEERAKERMKRMKKQRDDIRPQMSDAQHLSDLRIVLMGYKGAGKSSAGNSILGREEFDLKTSAQCVRRHGEVADRHITVIEAPGWWMDYTVEKSPELLKQEIVFSVSLCPPGPHAVLLIIPVDTGFKETDRKAVQEHLDLLGERVWSHTIVLFTCVDSLLDTSIEQYIESEGQDLQQLLDKCGNRYHVLNNKNRSDDTQIKELLQKIEETVAQNNACHFEIDRKILQKMKERRREAEERAKERMKRMKKQRDDIRPQMSDAQHLSELRIVLMGSRAAGKSSAGNSILGREEFDMETSAQCVRRHGEVADRHITVIEAPGWWMDYTVEKSPELLKQEIVFSVSLCPPGPHALLLIIPVDTRFKETERKEVQGHLDLLGERVWSHTIVLFTGGDSLSDTSIEQHIESEGQDLQRLLDKCGNRYHVLNNQNRSDDTQIKELLQKIEETVAQNNGCHFEIDRKIFQDIDGIKKTKERIDKWSEDIRSQTMSGDDGSDSWSLGSSAYGSFRSRSGADTVFGSMRSKDSSHTSYESGAIKRYNSIELPPPDMSGDERSDIWSSGSSAYSSFRSRSGADSNSVFSSFRSKVSSHSSGFGSLRSIPESVEHSETKRAPGKPKISKLFPRILQKRDKHAEDTKKT</sequence>
<dbReference type="GO" id="GO:0005525">
    <property type="term" value="F:GTP binding"/>
    <property type="evidence" value="ECO:0007669"/>
    <property type="project" value="UniProtKB-KW"/>
</dbReference>
<evidence type="ECO:0000259" key="6">
    <source>
        <dbReference type="PROSITE" id="PS51720"/>
    </source>
</evidence>
<feature type="coiled-coil region" evidence="4">
    <location>
        <begin position="232"/>
        <end position="264"/>
    </location>
</feature>
<feature type="compositionally biased region" description="Basic and acidic residues" evidence="5">
    <location>
        <begin position="1806"/>
        <end position="1818"/>
    </location>
</feature>
<name>A0A6P6MD11_CARAU</name>
<dbReference type="Pfam" id="PF04548">
    <property type="entry name" value="AIG1"/>
    <property type="match status" value="7"/>
</dbReference>
<feature type="domain" description="AIG1-type G" evidence="6">
    <location>
        <begin position="1446"/>
        <end position="1645"/>
    </location>
</feature>
<dbReference type="KEGG" id="caua:113066682"/>
<dbReference type="Gene3D" id="3.40.50.300">
    <property type="entry name" value="P-loop containing nucleotide triphosphate hydrolases"/>
    <property type="match status" value="7"/>
</dbReference>
<comment type="similarity">
    <text evidence="1">Belongs to the TRAFAC class TrmE-Era-EngA-EngB-Septin-like GTPase superfamily. AIG1/Toc34/Toc159-like paraseptin GTPase family. IAN subfamily.</text>
</comment>
<protein>
    <submittedName>
        <fullName evidence="8">Uncharacterized protein LOC113066682</fullName>
    </submittedName>
</protein>
<feature type="compositionally biased region" description="Low complexity" evidence="5">
    <location>
        <begin position="1747"/>
        <end position="1778"/>
    </location>
</feature>
<evidence type="ECO:0000256" key="5">
    <source>
        <dbReference type="SAM" id="MobiDB-lite"/>
    </source>
</evidence>
<dbReference type="PANTHER" id="PTHR10903:SF107">
    <property type="entry name" value="GTPASE IMAP FAMILY MEMBER 4-LIKE-RELATED"/>
    <property type="match status" value="1"/>
</dbReference>
<feature type="domain" description="AIG1-type G" evidence="6">
    <location>
        <begin position="1211"/>
        <end position="1410"/>
    </location>
</feature>
<evidence type="ECO:0000256" key="3">
    <source>
        <dbReference type="ARBA" id="ARBA00023134"/>
    </source>
</evidence>
<dbReference type="FunFam" id="3.40.50.300:FF:001809">
    <property type="entry name" value="Si:ch1073-365p7.2"/>
    <property type="match status" value="7"/>
</dbReference>
<feature type="coiled-coil region" evidence="4">
    <location>
        <begin position="707"/>
        <end position="741"/>
    </location>
</feature>
<feature type="coiled-coil region" evidence="4">
    <location>
        <begin position="468"/>
        <end position="506"/>
    </location>
</feature>
<organism evidence="7 8">
    <name type="scientific">Carassius auratus</name>
    <name type="common">Goldfish</name>
    <dbReference type="NCBI Taxonomy" id="7957"/>
    <lineage>
        <taxon>Eukaryota</taxon>
        <taxon>Metazoa</taxon>
        <taxon>Chordata</taxon>
        <taxon>Craniata</taxon>
        <taxon>Vertebrata</taxon>
        <taxon>Euteleostomi</taxon>
        <taxon>Actinopterygii</taxon>
        <taxon>Neopterygii</taxon>
        <taxon>Teleostei</taxon>
        <taxon>Ostariophysi</taxon>
        <taxon>Cypriniformes</taxon>
        <taxon>Cyprinidae</taxon>
        <taxon>Cyprininae</taxon>
        <taxon>Carassius</taxon>
    </lineage>
</organism>
<accession>A0A6P6MD11</accession>
<feature type="domain" description="AIG1-type G" evidence="6">
    <location>
        <begin position="506"/>
        <end position="705"/>
    </location>
</feature>
<keyword evidence="4" id="KW-0175">Coiled coil</keyword>
<dbReference type="InterPro" id="IPR006703">
    <property type="entry name" value="G_AIG1"/>
</dbReference>
<evidence type="ECO:0000313" key="8">
    <source>
        <dbReference type="RefSeq" id="XP_026094419.1"/>
    </source>
</evidence>
<feature type="region of interest" description="Disordered" evidence="5">
    <location>
        <begin position="948"/>
        <end position="967"/>
    </location>
</feature>
<dbReference type="OrthoDB" id="9982588at2759"/>
<evidence type="ECO:0000313" key="7">
    <source>
        <dbReference type="Proteomes" id="UP000515129"/>
    </source>
</evidence>
<keyword evidence="2" id="KW-0547">Nucleotide-binding</keyword>
<proteinExistence type="inferred from homology"/>
<dbReference type="InterPro" id="IPR045058">
    <property type="entry name" value="GIMA/IAN/Toc"/>
</dbReference>